<evidence type="ECO:0000313" key="3">
    <source>
        <dbReference type="Proteomes" id="UP000237194"/>
    </source>
</evidence>
<keyword evidence="1" id="KW-0732">Signal</keyword>
<dbReference type="SMART" id="SM00671">
    <property type="entry name" value="SEL1"/>
    <property type="match status" value="2"/>
</dbReference>
<accession>A0A2S3W671</accession>
<dbReference type="AlphaFoldDB" id="A0A2S3W671"/>
<dbReference type="Pfam" id="PF08238">
    <property type="entry name" value="Sel1"/>
    <property type="match status" value="2"/>
</dbReference>
<dbReference type="PANTHER" id="PTHR11102">
    <property type="entry name" value="SEL-1-LIKE PROTEIN"/>
    <property type="match status" value="1"/>
</dbReference>
<dbReference type="Proteomes" id="UP000237194">
    <property type="component" value="Unassembled WGS sequence"/>
</dbReference>
<evidence type="ECO:0000313" key="2">
    <source>
        <dbReference type="EMBL" id="POF86447.1"/>
    </source>
</evidence>
<dbReference type="RefSeq" id="WP_103435099.1">
    <property type="nucleotide sequence ID" value="NZ_MIND01000018.1"/>
</dbReference>
<protein>
    <recommendedName>
        <fullName evidence="4">Sel1 repeat family protein</fullName>
    </recommendedName>
</protein>
<dbReference type="InterPro" id="IPR006597">
    <property type="entry name" value="Sel1-like"/>
</dbReference>
<evidence type="ECO:0000256" key="1">
    <source>
        <dbReference type="SAM" id="SignalP"/>
    </source>
</evidence>
<comment type="caution">
    <text evidence="2">The sequence shown here is derived from an EMBL/GenBank/DDBJ whole genome shotgun (WGS) entry which is preliminary data.</text>
</comment>
<evidence type="ECO:0008006" key="4">
    <source>
        <dbReference type="Google" id="ProtNLM"/>
    </source>
</evidence>
<name>A0A2S3W671_PSEPU</name>
<organism evidence="2 3">
    <name type="scientific">Pseudomonas putida</name>
    <name type="common">Arthrobacter siderocapsulatus</name>
    <dbReference type="NCBI Taxonomy" id="303"/>
    <lineage>
        <taxon>Bacteria</taxon>
        <taxon>Pseudomonadati</taxon>
        <taxon>Pseudomonadota</taxon>
        <taxon>Gammaproteobacteria</taxon>
        <taxon>Pseudomonadales</taxon>
        <taxon>Pseudomonadaceae</taxon>
        <taxon>Pseudomonas</taxon>
    </lineage>
</organism>
<feature type="signal peptide" evidence="1">
    <location>
        <begin position="1"/>
        <end position="23"/>
    </location>
</feature>
<dbReference type="InterPro" id="IPR050767">
    <property type="entry name" value="Sel1_AlgK"/>
</dbReference>
<dbReference type="EMBL" id="MIND01000018">
    <property type="protein sequence ID" value="POF86447.1"/>
    <property type="molecule type" value="Genomic_DNA"/>
</dbReference>
<proteinExistence type="predicted"/>
<feature type="chain" id="PRO_5015690267" description="Sel1 repeat family protein" evidence="1">
    <location>
        <begin position="24"/>
        <end position="185"/>
    </location>
</feature>
<dbReference type="InterPro" id="IPR011990">
    <property type="entry name" value="TPR-like_helical_dom_sf"/>
</dbReference>
<dbReference type="PANTHER" id="PTHR11102:SF160">
    <property type="entry name" value="ERAD-ASSOCIATED E3 UBIQUITIN-PROTEIN LIGASE COMPONENT HRD3"/>
    <property type="match status" value="1"/>
</dbReference>
<reference evidence="2 3" key="1">
    <citation type="submission" date="2016-08" db="EMBL/GenBank/DDBJ databases">
        <authorList>
            <person name="Seilhamer J.J."/>
        </authorList>
    </citation>
    <scope>NUCLEOTIDE SEQUENCE [LARGE SCALE GENOMIC DNA]</scope>
    <source>
        <strain evidence="2 3">KT-27</strain>
    </source>
</reference>
<gene>
    <name evidence="2" type="ORF">BGP80_00215</name>
</gene>
<reference evidence="2 3" key="2">
    <citation type="submission" date="2018-03" db="EMBL/GenBank/DDBJ databases">
        <title>Draft genome of Pseudomonas putida strain KT-27.</title>
        <authorList>
            <person name="Yoshizawa S."/>
            <person name="Khan N.H."/>
            <person name="Nishimura M."/>
            <person name="Chiura H.X."/>
            <person name="Ogura Y."/>
            <person name="Hayashi T."/>
            <person name="Kogure K."/>
        </authorList>
    </citation>
    <scope>NUCLEOTIDE SEQUENCE [LARGE SCALE GENOMIC DNA]</scope>
    <source>
        <strain evidence="2 3">KT-27</strain>
    </source>
</reference>
<sequence>MNRTGRALTLGCLLLLQPLLALAEGGNSLLIPATGRCTLNVQPEDLQNALKTCEHTAESGDAQAQYELGEFYYSGNGEQAARDLNKALNWFQQASLQGHAQAQYRLGSMFFHGEGVKANNVQAYILLKMAAVNGAEDALDLADEVTEQMPRDELEHATQVLGQIFRKYLLELQNAEGRSPFAPLP</sequence>
<dbReference type="SUPFAM" id="SSF81901">
    <property type="entry name" value="HCP-like"/>
    <property type="match status" value="1"/>
</dbReference>
<dbReference type="Gene3D" id="1.25.40.10">
    <property type="entry name" value="Tetratricopeptide repeat domain"/>
    <property type="match status" value="1"/>
</dbReference>